<evidence type="ECO:0000259" key="1">
    <source>
        <dbReference type="Pfam" id="PF00561"/>
    </source>
</evidence>
<dbReference type="GO" id="GO:0047372">
    <property type="term" value="F:monoacylglycerol lipase activity"/>
    <property type="evidence" value="ECO:0007669"/>
    <property type="project" value="TreeGrafter"/>
</dbReference>
<accession>A0A455SHE1</accession>
<dbReference type="PANTHER" id="PTHR43798:SF33">
    <property type="entry name" value="HYDROLASE, PUTATIVE (AFU_ORTHOLOGUE AFUA_2G14860)-RELATED"/>
    <property type="match status" value="1"/>
</dbReference>
<dbReference type="Gene3D" id="3.40.50.1820">
    <property type="entry name" value="alpha/beta hydrolase"/>
    <property type="match status" value="1"/>
</dbReference>
<dbReference type="Pfam" id="PF00561">
    <property type="entry name" value="Abhydrolase_1"/>
    <property type="match status" value="1"/>
</dbReference>
<dbReference type="GO" id="GO:0046464">
    <property type="term" value="P:acylglycerol catabolic process"/>
    <property type="evidence" value="ECO:0007669"/>
    <property type="project" value="TreeGrafter"/>
</dbReference>
<dbReference type="EMBL" id="AP019376">
    <property type="protein sequence ID" value="BBH85555.1"/>
    <property type="molecule type" value="Genomic_DNA"/>
</dbReference>
<proteinExistence type="predicted"/>
<reference evidence="2" key="1">
    <citation type="submission" date="2018-12" db="EMBL/GenBank/DDBJ databases">
        <title>Novel natural products biosynthetic potential of the class Ktedonobacteria.</title>
        <authorList>
            <person name="Zheng Y."/>
            <person name="Saitou A."/>
            <person name="Wang C.M."/>
            <person name="Toyoda A."/>
            <person name="Minakuchi Y."/>
            <person name="Sekiguchi Y."/>
            <person name="Ueda K."/>
            <person name="Takano H."/>
            <person name="Sakai Y."/>
            <person name="Yokota A."/>
            <person name="Yabe S."/>
        </authorList>
    </citation>
    <scope>NUCLEOTIDE SEQUENCE</scope>
    <source>
        <strain evidence="2">COM3</strain>
    </source>
</reference>
<dbReference type="AlphaFoldDB" id="A0A455SHE1"/>
<evidence type="ECO:0000313" key="2">
    <source>
        <dbReference type="EMBL" id="BBH85555.1"/>
    </source>
</evidence>
<protein>
    <recommendedName>
        <fullName evidence="1">AB hydrolase-1 domain-containing protein</fullName>
    </recommendedName>
</protein>
<feature type="domain" description="AB hydrolase-1" evidence="1">
    <location>
        <begin position="29"/>
        <end position="252"/>
    </location>
</feature>
<dbReference type="PANTHER" id="PTHR43798">
    <property type="entry name" value="MONOACYLGLYCEROL LIPASE"/>
    <property type="match status" value="1"/>
</dbReference>
<name>A0A455SHE1_9CHLR</name>
<gene>
    <name evidence="2" type="ORF">KTC_03060</name>
</gene>
<sequence>MTAWSKGTVQVNDLTIHYHRTGGEHKPKMLLLHGVMDNGLCWTPVARDLQDQFDIIMPDARGHGETQGSIENASFTTLANDVAGLVQALNLEKPYLFGHSMGAMTALAVAALYPELPHAILLEDPPFWTEQAARSADVDNETANFMKTFVSLRELPWDVLLAKAREFNPKWDEVELEPWAQSKRQFAPDIMEKLTFDLDWQELLPRVACPILLLTGDVEEHAITTPEGAQKASQLWKNGTLAHIPGAGHCIHRDCYAASMTAVRAFLKDH</sequence>
<dbReference type="GO" id="GO:0016020">
    <property type="term" value="C:membrane"/>
    <property type="evidence" value="ECO:0007669"/>
    <property type="project" value="TreeGrafter"/>
</dbReference>
<dbReference type="SUPFAM" id="SSF53474">
    <property type="entry name" value="alpha/beta-Hydrolases"/>
    <property type="match status" value="1"/>
</dbReference>
<dbReference type="InterPro" id="IPR050266">
    <property type="entry name" value="AB_hydrolase_sf"/>
</dbReference>
<dbReference type="InterPro" id="IPR029058">
    <property type="entry name" value="AB_hydrolase_fold"/>
</dbReference>
<dbReference type="InterPro" id="IPR000073">
    <property type="entry name" value="AB_hydrolase_1"/>
</dbReference>
<organism evidence="2">
    <name type="scientific">Thermosporothrix sp. COM3</name>
    <dbReference type="NCBI Taxonomy" id="2490863"/>
    <lineage>
        <taxon>Bacteria</taxon>
        <taxon>Bacillati</taxon>
        <taxon>Chloroflexota</taxon>
        <taxon>Ktedonobacteria</taxon>
        <taxon>Ktedonobacterales</taxon>
        <taxon>Thermosporotrichaceae</taxon>
        <taxon>Thermosporothrix</taxon>
    </lineage>
</organism>